<evidence type="ECO:0008006" key="4">
    <source>
        <dbReference type="Google" id="ProtNLM"/>
    </source>
</evidence>
<dbReference type="Gene3D" id="2.10.70.10">
    <property type="entry name" value="Complement Module, domain 1"/>
    <property type="match status" value="1"/>
</dbReference>
<organism evidence="2 3">
    <name type="scientific">Holothuria leucospilota</name>
    <name type="common">Black long sea cucumber</name>
    <name type="synonym">Mertensiothuria leucospilota</name>
    <dbReference type="NCBI Taxonomy" id="206669"/>
    <lineage>
        <taxon>Eukaryota</taxon>
        <taxon>Metazoa</taxon>
        <taxon>Echinodermata</taxon>
        <taxon>Eleutherozoa</taxon>
        <taxon>Echinozoa</taxon>
        <taxon>Holothuroidea</taxon>
        <taxon>Aspidochirotacea</taxon>
        <taxon>Aspidochirotida</taxon>
        <taxon>Holothuriidae</taxon>
        <taxon>Holothuria</taxon>
    </lineage>
</organism>
<dbReference type="AlphaFoldDB" id="A0A9Q1BCY0"/>
<protein>
    <recommendedName>
        <fullName evidence="4">Sushi domain-containing protein</fullName>
    </recommendedName>
</protein>
<keyword evidence="3" id="KW-1185">Reference proteome</keyword>
<evidence type="ECO:0000313" key="3">
    <source>
        <dbReference type="Proteomes" id="UP001152320"/>
    </source>
</evidence>
<name>A0A9Q1BCY0_HOLLE</name>
<dbReference type="SUPFAM" id="SSF57535">
    <property type="entry name" value="Complement control module/SCR domain"/>
    <property type="match status" value="1"/>
</dbReference>
<dbReference type="Gene3D" id="3.50.4.10">
    <property type="entry name" value="Hepatocyte Growth Factor"/>
    <property type="match status" value="1"/>
</dbReference>
<gene>
    <name evidence="2" type="ORF">HOLleu_40233</name>
</gene>
<evidence type="ECO:0000256" key="1">
    <source>
        <dbReference type="ARBA" id="ARBA00023157"/>
    </source>
</evidence>
<dbReference type="Proteomes" id="UP001152320">
    <property type="component" value="Chromosome 22"/>
</dbReference>
<keyword evidence="1" id="KW-1015">Disulfide bond</keyword>
<proteinExistence type="predicted"/>
<reference evidence="2" key="1">
    <citation type="submission" date="2021-10" db="EMBL/GenBank/DDBJ databases">
        <title>Tropical sea cucumber genome reveals ecological adaptation and Cuvierian tubules defense mechanism.</title>
        <authorList>
            <person name="Chen T."/>
        </authorList>
    </citation>
    <scope>NUCLEOTIDE SEQUENCE</scope>
    <source>
        <strain evidence="2">Nanhai2018</strain>
        <tissue evidence="2">Muscle</tissue>
    </source>
</reference>
<evidence type="ECO:0000313" key="2">
    <source>
        <dbReference type="EMBL" id="KAJ8020599.1"/>
    </source>
</evidence>
<dbReference type="EMBL" id="JAIZAY010000022">
    <property type="protein sequence ID" value="KAJ8020599.1"/>
    <property type="molecule type" value="Genomic_DNA"/>
</dbReference>
<sequence>MCDLTCRENFYPSSLSYTTCLNDDDGAGKWSNVTELLCSGLSRQLQGTAMDIVKAYQNVELASEEIEAIRSNAEVEFCKLLVSCQKIAEVAGTQLTMAKPRTVRYIGLDGLPRGKKRRLSERRRVFLLPVMCSSEDLPDVRNGSFNCGDRVIVGDVCNLTCRENYYPSLLSQTACLNVGNGVGKWSNVTELVCSVNACSFEDLPDVTSGEFDQSKCPGQNIDAVCKITCRPGLYLDYSDATVCRSVDGKKAEWMVENIHECKDYWSETIQACIRRYNGRVIKNTDNIELCKELCVEEESFACLSVDFGSHSCHLNSRNRHNIDSSHDFVVPCYADGYVYAERIDIAEWSSAVNTCEDGLGYLWSGSLIDLDSCKLICSQTIGCCSLMFKNDLCHLSNYKKTPSNGCNWVYTERIDKFCPIK</sequence>
<comment type="caution">
    <text evidence="2">The sequence shown here is derived from an EMBL/GenBank/DDBJ whole genome shotgun (WGS) entry which is preliminary data.</text>
</comment>
<accession>A0A9Q1BCY0</accession>
<dbReference type="InterPro" id="IPR035976">
    <property type="entry name" value="Sushi/SCR/CCP_sf"/>
</dbReference>